<dbReference type="EMBL" id="SLYC01000059">
    <property type="protein sequence ID" value="TCP95496.1"/>
    <property type="molecule type" value="Genomic_DNA"/>
</dbReference>
<dbReference type="InterPro" id="IPR011330">
    <property type="entry name" value="Glyco_hydro/deAcase_b/a-brl"/>
</dbReference>
<gene>
    <name evidence="3" type="ORF">EDD79_105911</name>
</gene>
<evidence type="ECO:0000313" key="3">
    <source>
        <dbReference type="EMBL" id="TCP95496.1"/>
    </source>
</evidence>
<evidence type="ECO:0000256" key="1">
    <source>
        <dbReference type="SAM" id="Phobius"/>
    </source>
</evidence>
<evidence type="ECO:0000259" key="2">
    <source>
        <dbReference type="PROSITE" id="PS51677"/>
    </source>
</evidence>
<dbReference type="PROSITE" id="PS51677">
    <property type="entry name" value="NODB"/>
    <property type="match status" value="1"/>
</dbReference>
<dbReference type="PANTHER" id="PTHR10587">
    <property type="entry name" value="GLYCOSYL TRANSFERASE-RELATED"/>
    <property type="match status" value="1"/>
</dbReference>
<keyword evidence="1" id="KW-1133">Transmembrane helix</keyword>
<keyword evidence="1" id="KW-0812">Transmembrane</keyword>
<dbReference type="Gene3D" id="3.20.20.370">
    <property type="entry name" value="Glycoside hydrolase/deacetylase"/>
    <property type="match status" value="1"/>
</dbReference>
<dbReference type="OrthoDB" id="9806342at2"/>
<dbReference type="InterPro" id="IPR002509">
    <property type="entry name" value="NODB_dom"/>
</dbReference>
<dbReference type="RefSeq" id="WP_132849680.1">
    <property type="nucleotide sequence ID" value="NZ_CP058648.1"/>
</dbReference>
<dbReference type="InterPro" id="IPR050248">
    <property type="entry name" value="Polysacc_deacetylase_ArnD"/>
</dbReference>
<dbReference type="GO" id="GO:0005975">
    <property type="term" value="P:carbohydrate metabolic process"/>
    <property type="evidence" value="ECO:0007669"/>
    <property type="project" value="InterPro"/>
</dbReference>
<dbReference type="SUPFAM" id="SSF88713">
    <property type="entry name" value="Glycoside hydrolase/deacetylase"/>
    <property type="match status" value="1"/>
</dbReference>
<evidence type="ECO:0000313" key="4">
    <source>
        <dbReference type="Proteomes" id="UP000295504"/>
    </source>
</evidence>
<comment type="caution">
    <text evidence="3">The sequence shown here is derived from an EMBL/GenBank/DDBJ whole genome shotgun (WGS) entry which is preliminary data.</text>
</comment>
<keyword evidence="1" id="KW-0472">Membrane</keyword>
<dbReference type="GO" id="GO:0016810">
    <property type="term" value="F:hydrolase activity, acting on carbon-nitrogen (but not peptide) bonds"/>
    <property type="evidence" value="ECO:0007669"/>
    <property type="project" value="InterPro"/>
</dbReference>
<reference evidence="3 4" key="1">
    <citation type="submission" date="2019-03" db="EMBL/GenBank/DDBJ databases">
        <title>Genomic Encyclopedia of Type Strains, Phase IV (KMG-IV): sequencing the most valuable type-strain genomes for metagenomic binning, comparative biology and taxonomic classification.</title>
        <authorList>
            <person name="Goeker M."/>
        </authorList>
    </citation>
    <scope>NUCLEOTIDE SEQUENCE [LARGE SCALE GENOMIC DNA]</scope>
    <source>
        <strain evidence="3 4">DSM 100013</strain>
    </source>
</reference>
<name>A0A4R2T2R4_9FIRM</name>
<dbReference type="AlphaFoldDB" id="A0A4R2T2R4"/>
<accession>A0A4R2T2R4</accession>
<feature type="domain" description="NodB homology" evidence="2">
    <location>
        <begin position="45"/>
        <end position="226"/>
    </location>
</feature>
<organism evidence="3 4">
    <name type="scientific">Serpentinicella alkaliphila</name>
    <dbReference type="NCBI Taxonomy" id="1734049"/>
    <lineage>
        <taxon>Bacteria</taxon>
        <taxon>Bacillati</taxon>
        <taxon>Bacillota</taxon>
        <taxon>Clostridia</taxon>
        <taxon>Peptostreptococcales</taxon>
        <taxon>Natronincolaceae</taxon>
        <taxon>Serpentinicella</taxon>
    </lineage>
</organism>
<feature type="transmembrane region" description="Helical" evidence="1">
    <location>
        <begin position="6"/>
        <end position="22"/>
    </location>
</feature>
<dbReference type="Proteomes" id="UP000295504">
    <property type="component" value="Unassembled WGS sequence"/>
</dbReference>
<dbReference type="PANTHER" id="PTHR10587:SF125">
    <property type="entry name" value="POLYSACCHARIDE DEACETYLASE YHEN-RELATED"/>
    <property type="match status" value="1"/>
</dbReference>
<dbReference type="Pfam" id="PF01522">
    <property type="entry name" value="Polysacc_deac_1"/>
    <property type="match status" value="1"/>
</dbReference>
<keyword evidence="4" id="KW-1185">Reference proteome</keyword>
<protein>
    <submittedName>
        <fullName evidence="3">Chitin deacetylase</fullName>
    </submittedName>
</protein>
<sequence>MRKRTTSLFVIVIIISLIYISNELSHSRKFQFFGGLVTNINTDLKVVALTFDDGPGPNTNEVLEIMRNHDVKGTFYLSGYEIERNIFDAKKIVNDGHEIGNHTYSHKRMIFKSPSFIKYELEKTDELIRNIEYGGDISFRPPNGRRLILLPYILSKQNRSTVLWNIEPESYAEVATDADKIVDYVVKNIEPGSIILLHVMYESRRQSLNAVEGIISSLKEEGYSFLTVTELLEQKIIKKLYLF</sequence>
<proteinExistence type="predicted"/>